<evidence type="ECO:0000313" key="2">
    <source>
        <dbReference type="EMBL" id="MCO8273285.1"/>
    </source>
</evidence>
<keyword evidence="3" id="KW-1185">Reference proteome</keyword>
<evidence type="ECO:0000259" key="1">
    <source>
        <dbReference type="Pfam" id="PF13454"/>
    </source>
</evidence>
<accession>A0ABT1DR37</accession>
<dbReference type="PANTHER" id="PTHR40254">
    <property type="entry name" value="BLR0577 PROTEIN"/>
    <property type="match status" value="1"/>
</dbReference>
<dbReference type="Gene3D" id="3.50.50.60">
    <property type="entry name" value="FAD/NAD(P)-binding domain"/>
    <property type="match status" value="1"/>
</dbReference>
<evidence type="ECO:0000313" key="3">
    <source>
        <dbReference type="Proteomes" id="UP001523369"/>
    </source>
</evidence>
<dbReference type="RefSeq" id="WP_253239368.1">
    <property type="nucleotide sequence ID" value="NZ_JAMYJR010000024.1"/>
</dbReference>
<dbReference type="PANTHER" id="PTHR40254:SF1">
    <property type="entry name" value="BLR0577 PROTEIN"/>
    <property type="match status" value="1"/>
</dbReference>
<dbReference type="InterPro" id="IPR038732">
    <property type="entry name" value="HpyO/CreE_NAD-binding"/>
</dbReference>
<dbReference type="InterPro" id="IPR052189">
    <property type="entry name" value="L-asp_N-monooxygenase_NS-form"/>
</dbReference>
<organism evidence="2 3">
    <name type="scientific">Paractinoplanes aksuensis</name>
    <dbReference type="NCBI Taxonomy" id="2939490"/>
    <lineage>
        <taxon>Bacteria</taxon>
        <taxon>Bacillati</taxon>
        <taxon>Actinomycetota</taxon>
        <taxon>Actinomycetes</taxon>
        <taxon>Micromonosporales</taxon>
        <taxon>Micromonosporaceae</taxon>
        <taxon>Paractinoplanes</taxon>
    </lineage>
</organism>
<feature type="domain" description="FAD-dependent urate hydroxylase HpyO/Asp monooxygenase CreE-like FAD/NAD(P)-binding" evidence="1">
    <location>
        <begin position="7"/>
        <end position="136"/>
    </location>
</feature>
<comment type="caution">
    <text evidence="2">The sequence shown here is derived from an EMBL/GenBank/DDBJ whole genome shotgun (WGS) entry which is preliminary data.</text>
</comment>
<sequence>MTRRTVAVVGGGCAGVLATRELLRGTDDRVVLIEPDEPGGGLAYGSARPWHLLNSRAGAMSADPDDPGHFARWAGSSPDEFRPRAEYGRYLQSVFADISDSVEVRRAHAIGLSATGVRLADGTEVRADGVVVATGNPAAAQPAARPDHPDYIADPWAKGALDAIPSDVPVLLVGAGLTAIDVALTLTASDRDAPITAVSRRGQLPLTHTEVAAPPIGLALDDCTTLRDIVRAVRAEAARAGDWRAVVDGLRPYLDELWTAFTPDEQEAFLRHLARPWECHRHRMAPSVGARVALLREEGRFEVRAGGIRSMSAPPAGGLLVELEAGVQWFGAVVNCAGPGRLPEAAGSFVGSLLEAGQARVGPHGLGLDIDPAGRLIGADGRVQPDRRLIGPLRRGARWETTAVPEIRAQARGLAIPVG</sequence>
<dbReference type="InterPro" id="IPR036188">
    <property type="entry name" value="FAD/NAD-bd_sf"/>
</dbReference>
<protein>
    <submittedName>
        <fullName evidence="2">FAD/NAD(P)-binding protein</fullName>
    </submittedName>
</protein>
<reference evidence="2 3" key="1">
    <citation type="submission" date="2022-06" db="EMBL/GenBank/DDBJ databases">
        <title>New Species of the Genus Actinoplanes, ActinopZanes ferrugineus.</title>
        <authorList>
            <person name="Ding P."/>
        </authorList>
    </citation>
    <scope>NUCLEOTIDE SEQUENCE [LARGE SCALE GENOMIC DNA]</scope>
    <source>
        <strain evidence="2 3">TRM88003</strain>
    </source>
</reference>
<dbReference type="EMBL" id="JAMYJR010000024">
    <property type="protein sequence ID" value="MCO8273285.1"/>
    <property type="molecule type" value="Genomic_DNA"/>
</dbReference>
<gene>
    <name evidence="2" type="ORF">M1L60_22080</name>
</gene>
<dbReference type="Pfam" id="PF13454">
    <property type="entry name" value="NAD_binding_9"/>
    <property type="match status" value="1"/>
</dbReference>
<name>A0ABT1DR37_9ACTN</name>
<dbReference type="PRINTS" id="PR00368">
    <property type="entry name" value="FADPNR"/>
</dbReference>
<proteinExistence type="predicted"/>
<dbReference type="Proteomes" id="UP001523369">
    <property type="component" value="Unassembled WGS sequence"/>
</dbReference>
<dbReference type="SUPFAM" id="SSF51905">
    <property type="entry name" value="FAD/NAD(P)-binding domain"/>
    <property type="match status" value="1"/>
</dbReference>